<organism evidence="2 3">
    <name type="scientific">Meganyctiphanes norvegica</name>
    <name type="common">Northern krill</name>
    <name type="synonym">Thysanopoda norvegica</name>
    <dbReference type="NCBI Taxonomy" id="48144"/>
    <lineage>
        <taxon>Eukaryota</taxon>
        <taxon>Metazoa</taxon>
        <taxon>Ecdysozoa</taxon>
        <taxon>Arthropoda</taxon>
        <taxon>Crustacea</taxon>
        <taxon>Multicrustacea</taxon>
        <taxon>Malacostraca</taxon>
        <taxon>Eumalacostraca</taxon>
        <taxon>Eucarida</taxon>
        <taxon>Euphausiacea</taxon>
        <taxon>Euphausiidae</taxon>
        <taxon>Meganyctiphanes</taxon>
    </lineage>
</organism>
<dbReference type="InterPro" id="IPR016177">
    <property type="entry name" value="DNA-bd_dom_sf"/>
</dbReference>
<comment type="caution">
    <text evidence="2">The sequence shown here is derived from an EMBL/GenBank/DDBJ whole genome shotgun (WGS) entry which is preliminary data.</text>
</comment>
<reference evidence="2 3" key="1">
    <citation type="submission" date="2024-05" db="EMBL/GenBank/DDBJ databases">
        <authorList>
            <person name="Wallberg A."/>
        </authorList>
    </citation>
    <scope>NUCLEOTIDE SEQUENCE [LARGE SCALE GENOMIC DNA]</scope>
</reference>
<dbReference type="PROSITE" id="PS50982">
    <property type="entry name" value="MBD"/>
    <property type="match status" value="2"/>
</dbReference>
<dbReference type="Gene3D" id="3.30.890.10">
    <property type="entry name" value="Methyl-cpg-binding Protein 2, Chain A"/>
    <property type="match status" value="2"/>
</dbReference>
<protein>
    <recommendedName>
        <fullName evidence="1">MBD domain-containing protein</fullName>
    </recommendedName>
</protein>
<dbReference type="PROSITE" id="PS00028">
    <property type="entry name" value="ZINC_FINGER_C2H2_1"/>
    <property type="match status" value="1"/>
</dbReference>
<dbReference type="Proteomes" id="UP001497623">
    <property type="component" value="Unassembled WGS sequence"/>
</dbReference>
<feature type="domain" description="MBD" evidence="1">
    <location>
        <begin position="218"/>
        <end position="291"/>
    </location>
</feature>
<evidence type="ECO:0000259" key="1">
    <source>
        <dbReference type="PROSITE" id="PS50982"/>
    </source>
</evidence>
<dbReference type="SUPFAM" id="SSF54171">
    <property type="entry name" value="DNA-binding domain"/>
    <property type="match status" value="2"/>
</dbReference>
<keyword evidence="3" id="KW-1185">Reference proteome</keyword>
<feature type="non-terminal residue" evidence="2">
    <location>
        <position position="384"/>
    </location>
</feature>
<sequence length="384" mass="44523">MNCEGFIENDEFECSECDFKCSSEIEMIQHSSMHQPINNNININVPLNTYPGGSIIEYESKGNDNLLNLQTKFKSEKETESSTKLTETPELNDFHTYKSTLKRELSFYEEINTSETNQECELVNKKIKMESIHIDQETVPDFSSHPINEHDIIHNAQNSLGSMQSNTKYIAVKEGIMHSPNNNMNIFTEDGILRSEVNADVSGSLSCRSAPTQINYTEVEVDNTGVYIPPGWKRKLFMKSITYQDQIKYCCYYFTELGKRIRCKADAQEYLNKNPSADVDTQKLNFLMPKKLRKPVKPQQRVEMGVNNTEIYVPKGWQRIIRVNEKSTNKRCKYKVNYISPEGKIFWCRSNVFSYVSMSNRPKDKQVEIERMDFTVKNNSNYPK</sequence>
<dbReference type="Pfam" id="PF01429">
    <property type="entry name" value="MBD"/>
    <property type="match status" value="2"/>
</dbReference>
<name>A0AAV2QAC4_MEGNR</name>
<feature type="domain" description="MBD" evidence="1">
    <location>
        <begin position="303"/>
        <end position="379"/>
    </location>
</feature>
<dbReference type="EMBL" id="CAXKWB010005188">
    <property type="protein sequence ID" value="CAL4077187.1"/>
    <property type="molecule type" value="Genomic_DNA"/>
</dbReference>
<dbReference type="InterPro" id="IPR013087">
    <property type="entry name" value="Znf_C2H2_type"/>
</dbReference>
<proteinExistence type="predicted"/>
<evidence type="ECO:0000313" key="3">
    <source>
        <dbReference type="Proteomes" id="UP001497623"/>
    </source>
</evidence>
<dbReference type="InterPro" id="IPR001739">
    <property type="entry name" value="Methyl_CpG_DNA-bd"/>
</dbReference>
<dbReference type="GO" id="GO:0003677">
    <property type="term" value="F:DNA binding"/>
    <property type="evidence" value="ECO:0007669"/>
    <property type="project" value="InterPro"/>
</dbReference>
<evidence type="ECO:0000313" key="2">
    <source>
        <dbReference type="EMBL" id="CAL4077187.1"/>
    </source>
</evidence>
<dbReference type="AlphaFoldDB" id="A0AAV2QAC4"/>
<gene>
    <name evidence="2" type="ORF">MNOR_LOCUS10347</name>
</gene>
<accession>A0AAV2QAC4</accession>